<proteinExistence type="predicted"/>
<gene>
    <name evidence="2" type="ORF">P253_01167</name>
</gene>
<dbReference type="OrthoDB" id="6683842at2"/>
<dbReference type="Proteomes" id="UP000018415">
    <property type="component" value="Unassembled WGS sequence"/>
</dbReference>
<evidence type="ECO:0000313" key="2">
    <source>
        <dbReference type="EMBL" id="ESK48522.1"/>
    </source>
</evidence>
<keyword evidence="3" id="KW-1185">Reference proteome</keyword>
<evidence type="ECO:0000256" key="1">
    <source>
        <dbReference type="SAM" id="Phobius"/>
    </source>
</evidence>
<comment type="caution">
    <text evidence="2">The sequence shown here is derived from an EMBL/GenBank/DDBJ whole genome shotgun (WGS) entry which is preliminary data.</text>
</comment>
<dbReference type="PATRIC" id="fig|1341679.3.peg.1153"/>
<protein>
    <recommendedName>
        <fullName evidence="4">Type 4 fimbrial biogenesis protein PilX N-terminal domain-containing protein</fullName>
    </recommendedName>
</protein>
<keyword evidence="1" id="KW-0812">Transmembrane</keyword>
<dbReference type="HOGENOM" id="CLU_701378_0_0_6"/>
<dbReference type="eggNOG" id="ENOG50313TI">
    <property type="taxonomic scope" value="Bacteria"/>
</dbReference>
<feature type="transmembrane region" description="Helical" evidence="1">
    <location>
        <begin position="6"/>
        <end position="27"/>
    </location>
</feature>
<dbReference type="AlphaFoldDB" id="V2UDB2"/>
<accession>V2UDB2</accession>
<dbReference type="RefSeq" id="WP_016659137.1">
    <property type="nucleotide sequence ID" value="NZ_BBSF01000012.1"/>
</dbReference>
<evidence type="ECO:0008006" key="4">
    <source>
        <dbReference type="Google" id="ProtNLM"/>
    </source>
</evidence>
<keyword evidence="1" id="KW-0472">Membrane</keyword>
<evidence type="ECO:0000313" key="3">
    <source>
        <dbReference type="Proteomes" id="UP000018415"/>
    </source>
</evidence>
<reference evidence="2 3" key="1">
    <citation type="submission" date="2013-10" db="EMBL/GenBank/DDBJ databases">
        <title>The Genome Sequence of Acinetobacter indicus CIP 110367.</title>
        <authorList>
            <consortium name="The Broad Institute Genomics Platform"/>
            <consortium name="The Broad Institute Genome Sequencing Center for Infectious Disease"/>
            <person name="Cerqueira G."/>
            <person name="Feldgarden M."/>
            <person name="Courvalin P."/>
            <person name="Grillot-Courvalin C."/>
            <person name="Clermont D."/>
            <person name="Rocha E."/>
            <person name="Yoon E.-J."/>
            <person name="Nemec A."/>
            <person name="Young S.K."/>
            <person name="Zeng Q."/>
            <person name="Gargeya S."/>
            <person name="Fitzgerald M."/>
            <person name="Abouelleil A."/>
            <person name="Alvarado L."/>
            <person name="Berlin A.M."/>
            <person name="Chapman S.B."/>
            <person name="Gainer-Dewar J."/>
            <person name="Goldberg J."/>
            <person name="Gnerre S."/>
            <person name="Griggs A."/>
            <person name="Gujja S."/>
            <person name="Hansen M."/>
            <person name="Howarth C."/>
            <person name="Imamovic A."/>
            <person name="Ireland A."/>
            <person name="Larimer J."/>
            <person name="McCowan C."/>
            <person name="Murphy C."/>
            <person name="Pearson M."/>
            <person name="Poon T.W."/>
            <person name="Priest M."/>
            <person name="Roberts A."/>
            <person name="Saif S."/>
            <person name="Shea T."/>
            <person name="Sykes S."/>
            <person name="Wortman J."/>
            <person name="Nusbaum C."/>
            <person name="Birren B."/>
        </authorList>
    </citation>
    <scope>NUCLEOTIDE SEQUENCE [LARGE SCALE GENOMIC DNA]</scope>
    <source>
        <strain evidence="2 3">CIP 110367</strain>
    </source>
</reference>
<sequence>MKKQQGFVLVFTVVLLLVAAILGLYAMRSTIMQDKMTANIYNKTITTNTAEQGATAFLSWFEKRLKDHGWPTEDEDKNAWINVYLPNSNTGKLEANFGDNGYYWIDPDYENPCDANPCWDNVNKTVTVYITGNLVKDNGNSSAILGESIYKIELATLDGGKPFSLPELPAALTYAGVLNGFTAPSSGASINGGDKIAVATGNANARDKITADIKKKNEDNYSGTDCSTPCVSVADLKDWGNAEKVKNLADQLASLKDATVYREDYAGKLPCSGIIIAYKNLTISGNAFNKCNKKFQGIILALGEKFDVNGSGGMNIDGAIFAGNIQNVGNTETPKFQFGTQSSIINGGGNFIIQYNSKYFGNNSNTEFTDTEPTSAKILSWKDVI</sequence>
<dbReference type="EMBL" id="AYET01000002">
    <property type="protein sequence ID" value="ESK48522.1"/>
    <property type="molecule type" value="Genomic_DNA"/>
</dbReference>
<organism evidence="2 3">
    <name type="scientific">Acinetobacter indicus CIP 110367</name>
    <dbReference type="NCBI Taxonomy" id="1341679"/>
    <lineage>
        <taxon>Bacteria</taxon>
        <taxon>Pseudomonadati</taxon>
        <taxon>Pseudomonadota</taxon>
        <taxon>Gammaproteobacteria</taxon>
        <taxon>Moraxellales</taxon>
        <taxon>Moraxellaceae</taxon>
        <taxon>Acinetobacter</taxon>
    </lineage>
</organism>
<keyword evidence="1" id="KW-1133">Transmembrane helix</keyword>
<name>V2UDB2_9GAMM</name>